<comment type="caution">
    <text evidence="2">The sequence shown here is derived from an EMBL/GenBank/DDBJ whole genome shotgun (WGS) entry which is preliminary data.</text>
</comment>
<organism evidence="2 3">
    <name type="scientific">Armillaria tabescens</name>
    <name type="common">Ringless honey mushroom</name>
    <name type="synonym">Agaricus tabescens</name>
    <dbReference type="NCBI Taxonomy" id="1929756"/>
    <lineage>
        <taxon>Eukaryota</taxon>
        <taxon>Fungi</taxon>
        <taxon>Dikarya</taxon>
        <taxon>Basidiomycota</taxon>
        <taxon>Agaricomycotina</taxon>
        <taxon>Agaricomycetes</taxon>
        <taxon>Agaricomycetidae</taxon>
        <taxon>Agaricales</taxon>
        <taxon>Marasmiineae</taxon>
        <taxon>Physalacriaceae</taxon>
        <taxon>Desarmillaria</taxon>
    </lineage>
</organism>
<dbReference type="RefSeq" id="XP_060334377.1">
    <property type="nucleotide sequence ID" value="XM_060469350.1"/>
</dbReference>
<keyword evidence="1" id="KW-0812">Transmembrane</keyword>
<keyword evidence="1" id="KW-1133">Transmembrane helix</keyword>
<proteinExistence type="predicted"/>
<keyword evidence="3" id="KW-1185">Reference proteome</keyword>
<dbReference type="Proteomes" id="UP001175211">
    <property type="component" value="Unassembled WGS sequence"/>
</dbReference>
<evidence type="ECO:0000256" key="1">
    <source>
        <dbReference type="SAM" id="Phobius"/>
    </source>
</evidence>
<reference evidence="2" key="1">
    <citation type="submission" date="2023-06" db="EMBL/GenBank/DDBJ databases">
        <authorList>
            <consortium name="Lawrence Berkeley National Laboratory"/>
            <person name="Ahrendt S."/>
            <person name="Sahu N."/>
            <person name="Indic B."/>
            <person name="Wong-Bajracharya J."/>
            <person name="Merenyi Z."/>
            <person name="Ke H.-M."/>
            <person name="Monk M."/>
            <person name="Kocsube S."/>
            <person name="Drula E."/>
            <person name="Lipzen A."/>
            <person name="Balint B."/>
            <person name="Henrissat B."/>
            <person name="Andreopoulos B."/>
            <person name="Martin F.M."/>
            <person name="Harder C.B."/>
            <person name="Rigling D."/>
            <person name="Ford K.L."/>
            <person name="Foster G.D."/>
            <person name="Pangilinan J."/>
            <person name="Papanicolaou A."/>
            <person name="Barry K."/>
            <person name="LaButti K."/>
            <person name="Viragh M."/>
            <person name="Koriabine M."/>
            <person name="Yan M."/>
            <person name="Riley R."/>
            <person name="Champramary S."/>
            <person name="Plett K.L."/>
            <person name="Tsai I.J."/>
            <person name="Slot J."/>
            <person name="Sipos G."/>
            <person name="Plett J."/>
            <person name="Nagy L.G."/>
            <person name="Grigoriev I.V."/>
        </authorList>
    </citation>
    <scope>NUCLEOTIDE SEQUENCE</scope>
    <source>
        <strain evidence="2">CCBAS 213</strain>
    </source>
</reference>
<sequence length="380" mass="42713">MDGSHDDGGKVRALPDLAGFLIGWIDRRSKWHSSSYMTGFCLASLLVAKGDYMRTNRRREDLVLVFNECCIRFLLLTLGGIIYPALSALESQPDPFPECLIILGSLSATQCFSTHGTLRRLAHSLVNRLCGILAEFITVLRVTHIEIQSALWTSQADHYFGNGTTKSNVSGKFPRMLMALGIDPSECTLGTERIFGSTTNIPLSTEGIRPRRSTPKYPASRTSLGPQNAIQAVHVAVPIPFEEKFSSEWTLKSIEAYNAVRVKQIDERYGHPIAENDSPIRKKASVKNSHYDLFNTKSSERLETKWSIGVFPMPSDRFREVINFYLQLRQWQLRVRFIECFCSQIFRLRFSEGHTSLIADNGTTSDVLGTGREIKGPQES</sequence>
<evidence type="ECO:0000313" key="2">
    <source>
        <dbReference type="EMBL" id="KAK0462911.1"/>
    </source>
</evidence>
<dbReference type="EMBL" id="JAUEPS010000008">
    <property type="protein sequence ID" value="KAK0462911.1"/>
    <property type="molecule type" value="Genomic_DNA"/>
</dbReference>
<evidence type="ECO:0000313" key="3">
    <source>
        <dbReference type="Proteomes" id="UP001175211"/>
    </source>
</evidence>
<protein>
    <submittedName>
        <fullName evidence="2">Uncharacterized protein</fullName>
    </submittedName>
</protein>
<dbReference type="GeneID" id="85352898"/>
<dbReference type="AlphaFoldDB" id="A0AA39T3Z4"/>
<feature type="transmembrane region" description="Helical" evidence="1">
    <location>
        <begin position="62"/>
        <end position="86"/>
    </location>
</feature>
<gene>
    <name evidence="2" type="ORF">EV420DRAFT_1476694</name>
</gene>
<accession>A0AA39T3Z4</accession>
<name>A0AA39T3Z4_ARMTA</name>
<keyword evidence="1" id="KW-0472">Membrane</keyword>